<evidence type="ECO:0000313" key="1">
    <source>
        <dbReference type="EMBL" id="ACL47571.1"/>
    </source>
</evidence>
<geneLocation type="plasmid" evidence="1">
    <name>pP742501</name>
</geneLocation>
<protein>
    <submittedName>
        <fullName evidence="1">Uncharacterized protein</fullName>
    </submittedName>
</protein>
<accession>B8HYS3</accession>
<sequence>MMQQLELNLWGSLEAAAQVPQTADLRSLCQVLERTLEGQALTDQLAIAGNAMVQLSEVYADRAAGMIEAWERRYQPQEPVIDLDDCADLLVQSLSLDVSDLFEAPEPVAYPVNRKGAERTGSIVGEVAKADLLDWIEETCVEIPPDRATVEQGILNLAHDENVQETIAAIAAYLAEKGGSYLIKLREELPMNLVDLWLGLLLGNFILMQRSRFYDVEGIWVKV</sequence>
<dbReference type="HOGENOM" id="CLU_097082_0_0_3"/>
<reference evidence="1" key="1">
    <citation type="submission" date="2009-01" db="EMBL/GenBank/DDBJ databases">
        <title>Complete sequence of plasmid1 Cyanothece sp. PCC 7425.</title>
        <authorList>
            <consortium name="US DOE Joint Genome Institute"/>
            <person name="Lucas S."/>
            <person name="Copeland A."/>
            <person name="Lapidus A."/>
            <person name="Glavina del Rio T."/>
            <person name="Dalin E."/>
            <person name="Tice H."/>
            <person name="Bruce D."/>
            <person name="Goodwin L."/>
            <person name="Pitluck S."/>
            <person name="Sims D."/>
            <person name="Meineke L."/>
            <person name="Brettin T."/>
            <person name="Detter J.C."/>
            <person name="Han C."/>
            <person name="Larimer F."/>
            <person name="Land M."/>
            <person name="Hauser L."/>
            <person name="Kyrpides N."/>
            <person name="Ovchinnikova G."/>
            <person name="Liberton M."/>
            <person name="Stoeckel J."/>
            <person name="Banerjee A."/>
            <person name="Singh A."/>
            <person name="Page L."/>
            <person name="Sato H."/>
            <person name="Zhao L."/>
            <person name="Sherman L."/>
            <person name="Pakrasi H."/>
            <person name="Richardson P."/>
        </authorList>
    </citation>
    <scope>NUCLEOTIDE SEQUENCE</scope>
    <source>
        <strain evidence="1">PCC 7425</strain>
        <plasmid evidence="1">pP742501</plasmid>
    </source>
</reference>
<dbReference type="AlphaFoldDB" id="B8HYS3"/>
<organism evidence="1">
    <name type="scientific">Cyanothece sp. (strain PCC 7425 / ATCC 29141)</name>
    <dbReference type="NCBI Taxonomy" id="395961"/>
    <lineage>
        <taxon>Bacteria</taxon>
        <taxon>Bacillati</taxon>
        <taxon>Cyanobacteriota</taxon>
        <taxon>Cyanophyceae</taxon>
        <taxon>Gomontiellales</taxon>
        <taxon>Cyanothecaceae</taxon>
        <taxon>Cyanothece</taxon>
    </lineage>
</organism>
<dbReference type="EMBL" id="CP001345">
    <property type="protein sequence ID" value="ACL47571.1"/>
    <property type="molecule type" value="Genomic_DNA"/>
</dbReference>
<dbReference type="KEGG" id="cyn:Cyan7425_5309"/>
<proteinExistence type="predicted"/>
<dbReference type="OrthoDB" id="582303at2"/>
<keyword evidence="1" id="KW-0614">Plasmid</keyword>
<name>B8HYS3_CYAP4</name>
<gene>
    <name evidence="1" type="ordered locus">Cyan7425_5309</name>
</gene>